<name>A0A0F9CXK8_9ZZZZ</name>
<dbReference type="SUPFAM" id="SSF56091">
    <property type="entry name" value="DNA ligase/mRNA capping enzyme, catalytic domain"/>
    <property type="match status" value="1"/>
</dbReference>
<accession>A0A0F9CXK8</accession>
<dbReference type="InterPro" id="IPR012646">
    <property type="entry name" value="RNA_ligase_DRB0094"/>
</dbReference>
<dbReference type="Pfam" id="PF21189">
    <property type="entry name" value="PHA02142"/>
    <property type="match status" value="1"/>
</dbReference>
<dbReference type="NCBIfam" id="TIGR02306">
    <property type="entry name" value="RNA_lig_DRB0094"/>
    <property type="match status" value="1"/>
</dbReference>
<dbReference type="AlphaFoldDB" id="A0A0F9CXK8"/>
<proteinExistence type="predicted"/>
<protein>
    <recommendedName>
        <fullName evidence="1">RNA ligase domain-containing protein</fullName>
    </recommendedName>
</protein>
<dbReference type="InterPro" id="IPR021122">
    <property type="entry name" value="RNA_ligase_dom_REL/Rnl2"/>
</dbReference>
<dbReference type="EMBL" id="LAZR01042088">
    <property type="protein sequence ID" value="KKL10371.1"/>
    <property type="molecule type" value="Genomic_DNA"/>
</dbReference>
<comment type="caution">
    <text evidence="2">The sequence shown here is derived from an EMBL/GenBank/DDBJ whole genome shotgun (WGS) entry which is preliminary data.</text>
</comment>
<gene>
    <name evidence="2" type="ORF">LCGC14_2556520</name>
</gene>
<feature type="domain" description="RNA ligase" evidence="1">
    <location>
        <begin position="165"/>
        <end position="345"/>
    </location>
</feature>
<evidence type="ECO:0000313" key="2">
    <source>
        <dbReference type="EMBL" id="KKL10371.1"/>
    </source>
</evidence>
<dbReference type="Gene3D" id="3.30.470.30">
    <property type="entry name" value="DNA ligase/mRNA capping enzyme"/>
    <property type="match status" value="1"/>
</dbReference>
<evidence type="ECO:0000259" key="1">
    <source>
        <dbReference type="Pfam" id="PF09414"/>
    </source>
</evidence>
<organism evidence="2">
    <name type="scientific">marine sediment metagenome</name>
    <dbReference type="NCBI Taxonomy" id="412755"/>
    <lineage>
        <taxon>unclassified sequences</taxon>
        <taxon>metagenomes</taxon>
        <taxon>ecological metagenomes</taxon>
    </lineage>
</organism>
<dbReference type="Pfam" id="PF09414">
    <property type="entry name" value="RNA_ligase"/>
    <property type="match status" value="1"/>
</dbReference>
<sequence length="355" mass="39883">MSGFAVTVEVIDKIWEHTNADSLEMASLVDKNYDLVVMKGQYVSDDVVIFFPIDSILPTNILDAIGLTGKLSGKGRNTVKTIKLRGNISQGIVVSPDVLLDNNISLGYIPPGTNLTDILGVEKYDPPIISSNSGNLVRLPEYVKKYDIESAQDYMYLVYRLMDIPVFISEKVEGSNWAITLLIEDGSISVCQRNYKIVRIDGKEHTWHKAARTGEFFNKIKLIADIVTTWGRDVKAVTIRGEIVGPGIQGNYYNLKEHEVYVFDIELNGTPLSSEMFLMLCLRLNIQSVPVISTYDTLFTQLEGKTLLNYSNGQSLIIDKPKEGVVIKPMKEVIMDEDIGRVFFKQRSPEYLLKN</sequence>
<reference evidence="2" key="1">
    <citation type="journal article" date="2015" name="Nature">
        <title>Complex archaea that bridge the gap between prokaryotes and eukaryotes.</title>
        <authorList>
            <person name="Spang A."/>
            <person name="Saw J.H."/>
            <person name="Jorgensen S.L."/>
            <person name="Zaremba-Niedzwiedzka K."/>
            <person name="Martijn J."/>
            <person name="Lind A.E."/>
            <person name="van Eijk R."/>
            <person name="Schleper C."/>
            <person name="Guy L."/>
            <person name="Ettema T.J."/>
        </authorList>
    </citation>
    <scope>NUCLEOTIDE SEQUENCE</scope>
</reference>